<protein>
    <recommendedName>
        <fullName evidence="4">HicB family toxin-antitoxin system</fullName>
    </recommendedName>
</protein>
<dbReference type="AlphaFoldDB" id="A0A8J3M441"/>
<evidence type="ECO:0000256" key="1">
    <source>
        <dbReference type="SAM" id="Coils"/>
    </source>
</evidence>
<reference evidence="2" key="1">
    <citation type="journal article" date="2014" name="Int. J. Syst. Evol. Microbiol.">
        <title>Complete genome sequence of Corynebacterium casei LMG S-19264T (=DSM 44701T), isolated from a smear-ripened cheese.</title>
        <authorList>
            <consortium name="US DOE Joint Genome Institute (JGI-PGF)"/>
            <person name="Walter F."/>
            <person name="Albersmeier A."/>
            <person name="Kalinowski J."/>
            <person name="Ruckert C."/>
        </authorList>
    </citation>
    <scope>NUCLEOTIDE SEQUENCE</scope>
    <source>
        <strain evidence="2">CGMCC 1.16548</strain>
    </source>
</reference>
<proteinExistence type="predicted"/>
<feature type="coiled-coil region" evidence="1">
    <location>
        <begin position="75"/>
        <end position="102"/>
    </location>
</feature>
<name>A0A8J3M441_9MICO</name>
<comment type="caution">
    <text evidence="2">The sequence shown here is derived from an EMBL/GenBank/DDBJ whole genome shotgun (WGS) entry which is preliminary data.</text>
</comment>
<reference evidence="2" key="2">
    <citation type="submission" date="2020-09" db="EMBL/GenBank/DDBJ databases">
        <authorList>
            <person name="Sun Q."/>
            <person name="Zhou Y."/>
        </authorList>
    </citation>
    <scope>NUCLEOTIDE SEQUENCE</scope>
    <source>
        <strain evidence="2">CGMCC 1.16548</strain>
    </source>
</reference>
<sequence length="133" mass="14623">MFLDYIGGMTAYRVEVTRDGKWWMVAIPEVDGLTQARRLEEAPLMARDYIAVSLDVPIEEVDVAVAVIDVDGINILDAITKLEAERAEAEAARDQVAEDTRRLAQTLAGKKIPVRDIGAILGVSHQRAHQLVG</sequence>
<accession>A0A8J3M441</accession>
<keyword evidence="1" id="KW-0175">Coiled coil</keyword>
<evidence type="ECO:0008006" key="4">
    <source>
        <dbReference type="Google" id="ProtNLM"/>
    </source>
</evidence>
<evidence type="ECO:0000313" key="2">
    <source>
        <dbReference type="EMBL" id="GHF14867.1"/>
    </source>
</evidence>
<evidence type="ECO:0000313" key="3">
    <source>
        <dbReference type="Proteomes" id="UP000617531"/>
    </source>
</evidence>
<dbReference type="Proteomes" id="UP000617531">
    <property type="component" value="Unassembled WGS sequence"/>
</dbReference>
<keyword evidence="3" id="KW-1185">Reference proteome</keyword>
<gene>
    <name evidence="2" type="ORF">GCM10011600_14790</name>
</gene>
<organism evidence="2 3">
    <name type="scientific">Pseudolysinimonas yzui</name>
    <dbReference type="NCBI Taxonomy" id="2708254"/>
    <lineage>
        <taxon>Bacteria</taxon>
        <taxon>Bacillati</taxon>
        <taxon>Actinomycetota</taxon>
        <taxon>Actinomycetes</taxon>
        <taxon>Micrococcales</taxon>
        <taxon>Microbacteriaceae</taxon>
        <taxon>Pseudolysinimonas</taxon>
    </lineage>
</organism>
<dbReference type="EMBL" id="BNAI01000002">
    <property type="protein sequence ID" value="GHF14867.1"/>
    <property type="molecule type" value="Genomic_DNA"/>
</dbReference>